<dbReference type="AlphaFoldDB" id="A0A976QVC4"/>
<feature type="compositionally biased region" description="Basic and acidic residues" evidence="1">
    <location>
        <begin position="560"/>
        <end position="569"/>
    </location>
</feature>
<name>A0A976QVC4_THEOR</name>
<dbReference type="EMBL" id="CP056071">
    <property type="protein sequence ID" value="UKK02123.2"/>
    <property type="molecule type" value="Genomic_DNA"/>
</dbReference>
<dbReference type="Proteomes" id="UP000244811">
    <property type="component" value="Chromosome 2"/>
</dbReference>
<sequence length="708" mass="80024">MHLVRKDYIFFYDEGIVCYKATPVSSKKVVKRDLNYKNEGIIVSPKIEEYKTNYFNEHQISLVPHKPLNLFESLVKEKEDVLEEIKENSEPKIRPCIALNTLYSVVYPFTETGNTYVFPKKDESKAKNENKYDDIPTSNKKVGGLYKFPNDVNCNKCTGLNRFDKQDYIYTCPETISPNRTTDLLINKHILRKKHFIDDHYDLGQHYSSKAEGEREIPLTYKIVREKPFNDDTVERKVSDDKESVLNDYELTGYEDEVVEPEPEPKSDNRDILINTRLDKIRSDNNPTIISIIKSIEYDPVFIDRLANYQKPGIARILSNEEISEVIESPNVISSPESFNRQLSKLPSVKTVSSDSKTFENEVISQHQTRTFDDPLEQKLSEISSVPTVKSDSSTIPLKSQDSRLPLKSEDSTQPLSSDDKSDAGSEEKVPFFPIPVVIKPIKLLKKKSPEPLIPQIEPISTPAVSSEETTGSSIKASEDSPIDSGLDDTIASDENLTTPIVASDSPEITDYETSEPTSQEPDVLDTKEEEVIDQEEEYEKKESETHESVEEPMEVEQVEPDKEVKPVEETDNETAVVPKEPGEVYINAKNKEVIRPLKNTKNKVLINGFEATVFAVNSNKSATSALCTIMFNYENDVLIIKSATDAFEIKATDLTSEEIPTSPGQPILLKIALNNRLSSAIVLQTYSRRNLEILAGTIGWVKNSKFP</sequence>
<evidence type="ECO:0000313" key="3">
    <source>
        <dbReference type="Proteomes" id="UP000244811"/>
    </source>
</evidence>
<proteinExistence type="predicted"/>
<feature type="compositionally biased region" description="Acidic residues" evidence="1">
    <location>
        <begin position="528"/>
        <end position="538"/>
    </location>
</feature>
<feature type="compositionally biased region" description="Basic and acidic residues" evidence="1">
    <location>
        <begin position="539"/>
        <end position="550"/>
    </location>
</feature>
<protein>
    <submittedName>
        <fullName evidence="2">Uncharacterized protein</fullName>
    </submittedName>
</protein>
<feature type="region of interest" description="Disordered" evidence="1">
    <location>
        <begin position="448"/>
        <end position="573"/>
    </location>
</feature>
<reference evidence="2" key="1">
    <citation type="submission" date="2022-07" db="EMBL/GenBank/DDBJ databases">
        <title>Evaluation of T. orientalis genome assembly methods using nanopore sequencing and analysis of variation between genomes.</title>
        <authorList>
            <person name="Yam J."/>
            <person name="Micallef M.L."/>
            <person name="Liu M."/>
            <person name="Djordjevic S.P."/>
            <person name="Bogema D.R."/>
            <person name="Jenkins C."/>
        </authorList>
    </citation>
    <scope>NUCLEOTIDE SEQUENCE</scope>
    <source>
        <strain evidence="2">Goon Nure</strain>
    </source>
</reference>
<evidence type="ECO:0000313" key="2">
    <source>
        <dbReference type="EMBL" id="UKK02123.2"/>
    </source>
</evidence>
<organism evidence="2 3">
    <name type="scientific">Theileria orientalis</name>
    <dbReference type="NCBI Taxonomy" id="68886"/>
    <lineage>
        <taxon>Eukaryota</taxon>
        <taxon>Sar</taxon>
        <taxon>Alveolata</taxon>
        <taxon>Apicomplexa</taxon>
        <taxon>Aconoidasida</taxon>
        <taxon>Piroplasmida</taxon>
        <taxon>Theileriidae</taxon>
        <taxon>Theileria</taxon>
    </lineage>
</organism>
<feature type="region of interest" description="Disordered" evidence="1">
    <location>
        <begin position="383"/>
        <end position="428"/>
    </location>
</feature>
<feature type="compositionally biased region" description="Basic and acidic residues" evidence="1">
    <location>
        <begin position="418"/>
        <end position="428"/>
    </location>
</feature>
<feature type="compositionally biased region" description="Polar residues" evidence="1">
    <location>
        <begin position="383"/>
        <end position="400"/>
    </location>
</feature>
<feature type="compositionally biased region" description="Polar residues" evidence="1">
    <location>
        <begin position="463"/>
        <end position="476"/>
    </location>
</feature>
<feature type="compositionally biased region" description="Basic and acidic residues" evidence="1">
    <location>
        <begin position="401"/>
        <end position="411"/>
    </location>
</feature>
<gene>
    <name evidence="2" type="ORF">MACK_001478</name>
</gene>
<evidence type="ECO:0000256" key="1">
    <source>
        <dbReference type="SAM" id="MobiDB-lite"/>
    </source>
</evidence>
<accession>A0A976QVC4</accession>